<accession>A0ACC1L561</accession>
<evidence type="ECO:0000313" key="2">
    <source>
        <dbReference type="Proteomes" id="UP001140087"/>
    </source>
</evidence>
<name>A0ACC1L561_9FUNG</name>
<comment type="caution">
    <text evidence="1">The sequence shown here is derived from an EMBL/GenBank/DDBJ whole genome shotgun (WGS) entry which is preliminary data.</text>
</comment>
<organism evidence="1 2">
    <name type="scientific">Coemansia helicoidea</name>
    <dbReference type="NCBI Taxonomy" id="1286919"/>
    <lineage>
        <taxon>Eukaryota</taxon>
        <taxon>Fungi</taxon>
        <taxon>Fungi incertae sedis</taxon>
        <taxon>Zoopagomycota</taxon>
        <taxon>Kickxellomycotina</taxon>
        <taxon>Kickxellomycetes</taxon>
        <taxon>Kickxellales</taxon>
        <taxon>Kickxellaceae</taxon>
        <taxon>Coemansia</taxon>
    </lineage>
</organism>
<dbReference type="Proteomes" id="UP001140087">
    <property type="component" value="Unassembled WGS sequence"/>
</dbReference>
<evidence type="ECO:0000313" key="1">
    <source>
        <dbReference type="EMBL" id="KAJ2800731.1"/>
    </source>
</evidence>
<feature type="non-terminal residue" evidence="1">
    <location>
        <position position="243"/>
    </location>
</feature>
<dbReference type="EMBL" id="JANBUN010000896">
    <property type="protein sequence ID" value="KAJ2800731.1"/>
    <property type="molecule type" value="Genomic_DNA"/>
</dbReference>
<keyword evidence="2" id="KW-1185">Reference proteome</keyword>
<protein>
    <submittedName>
        <fullName evidence="1">Uncharacterized protein</fullName>
    </submittedName>
</protein>
<sequence>MPLVYNRAFVQHGQHPEPASGLLTRDPNVEEPTDVAVKTNLDLIAANGCVRAVRRIDINVHCLTNPFPGWREAIQRIGSVATRWRVVELMVAMHPRSRRFEARNVDMAKFADDIAEVGDALAALMPDVRRLDCRGEFEEPFAGSVCGRLARPLYGRLAVHYADQLQVFNSIHPITVPRDCQFPRLKKFSANYERIAGYQLPQMASGELVDVCLLNGSSNHSWASFSADSDSQVIEFTKLKKLK</sequence>
<reference evidence="1" key="1">
    <citation type="submission" date="2022-07" db="EMBL/GenBank/DDBJ databases">
        <title>Phylogenomic reconstructions and comparative analyses of Kickxellomycotina fungi.</title>
        <authorList>
            <person name="Reynolds N.K."/>
            <person name="Stajich J.E."/>
            <person name="Barry K."/>
            <person name="Grigoriev I.V."/>
            <person name="Crous P."/>
            <person name="Smith M.E."/>
        </authorList>
    </citation>
    <scope>NUCLEOTIDE SEQUENCE</scope>
    <source>
        <strain evidence="1">BCRC 34780</strain>
    </source>
</reference>
<gene>
    <name evidence="1" type="ORF">H4R21_003058</name>
</gene>
<proteinExistence type="predicted"/>